<organism evidence="3 4">
    <name type="scientific">Sphingomonas immobilis</name>
    <dbReference type="NCBI Taxonomy" id="3063997"/>
    <lineage>
        <taxon>Bacteria</taxon>
        <taxon>Pseudomonadati</taxon>
        <taxon>Pseudomonadota</taxon>
        <taxon>Alphaproteobacteria</taxon>
        <taxon>Sphingomonadales</taxon>
        <taxon>Sphingomonadaceae</taxon>
        <taxon>Sphingomonas</taxon>
    </lineage>
</organism>
<evidence type="ECO:0000259" key="1">
    <source>
        <dbReference type="PROSITE" id="PS50883"/>
    </source>
</evidence>
<dbReference type="PROSITE" id="PS50883">
    <property type="entry name" value="EAL"/>
    <property type="match status" value="1"/>
</dbReference>
<dbReference type="PANTHER" id="PTHR44757">
    <property type="entry name" value="DIGUANYLATE CYCLASE DGCP"/>
    <property type="match status" value="1"/>
</dbReference>
<evidence type="ECO:0000313" key="4">
    <source>
        <dbReference type="Proteomes" id="UP001176468"/>
    </source>
</evidence>
<sequence>MKHPRSLRRSLHDHGPALAVAGVAAGALASMTLGVPLPVWLQAGVASVAMAYPMISVVRAHRESRATHHLITTTQALRTKLDRDPLTGLLNRAAFNAALADLPAAANGNGHLVVVFFDLDRFKDVNDTLGHKTGDHLLVEVAQRAGLVLGEAHAFARLGGDEFAAILPWSDTRRPDDYGHALVEAMNEPFKIDGCTVEIAASVGIAIGDAVLDDGHELLRRADVAMYDAKGSPRGGCRIYDDVLSGKQTREGVIRVELGNALADGAFELHYQPVIDARTGRVSSAEALLRPNFAALGDTTTQSLIAIAEASGQIMPLTEWTLDTALRATRELDGMPVAVNISPVYFRHPDFVHRIFDKLLAARVRPELLTVEVTEGVLIADIASARHSISRLREIGVRVFLDDFGTGYSSLSYLQHFDLDGLKLDKSFLKDVGDRRKATQIIRSIIDFGHSLDMRVVVEGVESDWQARLLQLLGCDLLQGYELGVPMPLKDFVAFTERVNAQAALAEAAAVHVGDNGAKGATAHAP</sequence>
<dbReference type="SUPFAM" id="SSF55073">
    <property type="entry name" value="Nucleotide cyclase"/>
    <property type="match status" value="1"/>
</dbReference>
<gene>
    <name evidence="3" type="ORF">Q5H94_15180</name>
</gene>
<dbReference type="RefSeq" id="WP_304562137.1">
    <property type="nucleotide sequence ID" value="NZ_JAUQSZ010000011.1"/>
</dbReference>
<dbReference type="PANTHER" id="PTHR44757:SF2">
    <property type="entry name" value="BIOFILM ARCHITECTURE MAINTENANCE PROTEIN MBAA"/>
    <property type="match status" value="1"/>
</dbReference>
<dbReference type="InterPro" id="IPR043128">
    <property type="entry name" value="Rev_trsase/Diguanyl_cyclase"/>
</dbReference>
<dbReference type="Proteomes" id="UP001176468">
    <property type="component" value="Unassembled WGS sequence"/>
</dbReference>
<feature type="domain" description="EAL" evidence="1">
    <location>
        <begin position="251"/>
        <end position="500"/>
    </location>
</feature>
<dbReference type="InterPro" id="IPR000160">
    <property type="entry name" value="GGDEF_dom"/>
</dbReference>
<dbReference type="PROSITE" id="PS50887">
    <property type="entry name" value="GGDEF"/>
    <property type="match status" value="1"/>
</dbReference>
<dbReference type="SMART" id="SM00052">
    <property type="entry name" value="EAL"/>
    <property type="match status" value="1"/>
</dbReference>
<dbReference type="NCBIfam" id="TIGR00254">
    <property type="entry name" value="GGDEF"/>
    <property type="match status" value="1"/>
</dbReference>
<dbReference type="Gene3D" id="3.30.70.270">
    <property type="match status" value="1"/>
</dbReference>
<protein>
    <submittedName>
        <fullName evidence="3">EAL domain-containing protein</fullName>
    </submittedName>
</protein>
<proteinExistence type="predicted"/>
<dbReference type="Pfam" id="PF00563">
    <property type="entry name" value="EAL"/>
    <property type="match status" value="1"/>
</dbReference>
<dbReference type="Pfam" id="PF00990">
    <property type="entry name" value="GGDEF"/>
    <property type="match status" value="1"/>
</dbReference>
<keyword evidence="4" id="KW-1185">Reference proteome</keyword>
<dbReference type="InterPro" id="IPR001633">
    <property type="entry name" value="EAL_dom"/>
</dbReference>
<dbReference type="InterPro" id="IPR035919">
    <property type="entry name" value="EAL_sf"/>
</dbReference>
<dbReference type="InterPro" id="IPR052155">
    <property type="entry name" value="Biofilm_reg_signaling"/>
</dbReference>
<dbReference type="SUPFAM" id="SSF141868">
    <property type="entry name" value="EAL domain-like"/>
    <property type="match status" value="1"/>
</dbReference>
<dbReference type="CDD" id="cd01948">
    <property type="entry name" value="EAL"/>
    <property type="match status" value="1"/>
</dbReference>
<comment type="caution">
    <text evidence="3">The sequence shown here is derived from an EMBL/GenBank/DDBJ whole genome shotgun (WGS) entry which is preliminary data.</text>
</comment>
<dbReference type="SMART" id="SM00267">
    <property type="entry name" value="GGDEF"/>
    <property type="match status" value="1"/>
</dbReference>
<dbReference type="Gene3D" id="3.20.20.450">
    <property type="entry name" value="EAL domain"/>
    <property type="match status" value="1"/>
</dbReference>
<evidence type="ECO:0000259" key="2">
    <source>
        <dbReference type="PROSITE" id="PS50887"/>
    </source>
</evidence>
<accession>A0ABT9A1I2</accession>
<dbReference type="EMBL" id="JAUQSZ010000011">
    <property type="protein sequence ID" value="MDO7843676.1"/>
    <property type="molecule type" value="Genomic_DNA"/>
</dbReference>
<evidence type="ECO:0000313" key="3">
    <source>
        <dbReference type="EMBL" id="MDO7843676.1"/>
    </source>
</evidence>
<name>A0ABT9A1I2_9SPHN</name>
<feature type="domain" description="GGDEF" evidence="2">
    <location>
        <begin position="110"/>
        <end position="242"/>
    </location>
</feature>
<reference evidence="3" key="1">
    <citation type="submission" date="2023-07" db="EMBL/GenBank/DDBJ databases">
        <authorList>
            <person name="Kim M.K."/>
        </authorList>
    </citation>
    <scope>NUCLEOTIDE SEQUENCE</scope>
    <source>
        <strain evidence="3">CA1-15</strain>
    </source>
</reference>
<dbReference type="CDD" id="cd01949">
    <property type="entry name" value="GGDEF"/>
    <property type="match status" value="1"/>
</dbReference>
<dbReference type="InterPro" id="IPR029787">
    <property type="entry name" value="Nucleotide_cyclase"/>
</dbReference>